<dbReference type="PANTHER" id="PTHR30518:SF2">
    <property type="entry name" value="ENDOLYTIC MUREIN TRANSGLYCOSYLASE"/>
    <property type="match status" value="1"/>
</dbReference>
<dbReference type="Gene3D" id="3.30.1490.480">
    <property type="entry name" value="Endolytic murein transglycosylase"/>
    <property type="match status" value="1"/>
</dbReference>
<keyword evidence="5 7" id="KW-0456">Lyase</keyword>
<dbReference type="EC" id="4.2.2.29" evidence="7"/>
<dbReference type="CDD" id="cd08010">
    <property type="entry name" value="MltG_like"/>
    <property type="match status" value="1"/>
</dbReference>
<evidence type="ECO:0000256" key="5">
    <source>
        <dbReference type="ARBA" id="ARBA00023239"/>
    </source>
</evidence>
<dbReference type="Proteomes" id="UP000722125">
    <property type="component" value="Unassembled WGS sequence"/>
</dbReference>
<protein>
    <recommendedName>
        <fullName evidence="7">Endolytic murein transglycosylase</fullName>
        <ecNumber evidence="7">4.2.2.29</ecNumber>
    </recommendedName>
    <alternativeName>
        <fullName evidence="7">Peptidoglycan lytic transglycosylase</fullName>
    </alternativeName>
    <alternativeName>
        <fullName evidence="7">Peptidoglycan polymerization terminase</fullName>
    </alternativeName>
</protein>
<sequence length="393" mass="41451">MWWTGDRTEDTNVLGQDPAPQRRERPAGRARAARARRAQRRRSLVVVLVVLALVLGAGYVVASLLDVRPGGGDEPTASVAASDDFTGPGHGSATVTIEKGASGAEIGRVLTDAGVVADAATFAAAFAANADATSIQPGTYRLLLEMPAADAVTALLNPASKASLRVTIPEGLLAEQILAKVSEKTTIPLQELQDAAKDAEAIGLPAEAGGKVEGWLYPATYEVAPDASAEDVLGELVAKTVAVLEAKHVPRAERQDVLIKASLVEREGKLDEDRPKIARAIENRLAIDQPLEIDSTVSYGAGTTGAPTTAMIEDASNPYNTYTSYGLPPTPIASPGEASIDAVLHPAAGSWLFWVTVDLDTGETLFADTYDEHLENVEKLRAWQAENEDADQD</sequence>
<organism evidence="9 10">
    <name type="scientific">Cellulomonas fulva</name>
    <dbReference type="NCBI Taxonomy" id="2835530"/>
    <lineage>
        <taxon>Bacteria</taxon>
        <taxon>Bacillati</taxon>
        <taxon>Actinomycetota</taxon>
        <taxon>Actinomycetes</taxon>
        <taxon>Micrococcales</taxon>
        <taxon>Cellulomonadaceae</taxon>
        <taxon>Cellulomonas</taxon>
    </lineage>
</organism>
<comment type="catalytic activity">
    <reaction evidence="7">
        <text>a peptidoglycan chain = a peptidoglycan chain with N-acetyl-1,6-anhydromuramyl-[peptide] at the reducing end + a peptidoglycan chain with N-acetylglucosamine at the non-reducing end.</text>
        <dbReference type="EC" id="4.2.2.29"/>
    </reaction>
</comment>
<gene>
    <name evidence="7 9" type="primary">mltG</name>
    <name evidence="9" type="ORF">KIN34_12125</name>
</gene>
<feature type="transmembrane region" description="Helical" evidence="7">
    <location>
        <begin position="44"/>
        <end position="65"/>
    </location>
</feature>
<accession>A0ABS5U0U4</accession>
<keyword evidence="1 7" id="KW-1003">Cell membrane</keyword>
<comment type="caution">
    <text evidence="9">The sequence shown here is derived from an EMBL/GenBank/DDBJ whole genome shotgun (WGS) entry which is preliminary data.</text>
</comment>
<evidence type="ECO:0000256" key="8">
    <source>
        <dbReference type="SAM" id="MobiDB-lite"/>
    </source>
</evidence>
<dbReference type="EMBL" id="JAHBOH010000001">
    <property type="protein sequence ID" value="MBT0995028.1"/>
    <property type="molecule type" value="Genomic_DNA"/>
</dbReference>
<keyword evidence="4 7" id="KW-0472">Membrane</keyword>
<evidence type="ECO:0000256" key="6">
    <source>
        <dbReference type="ARBA" id="ARBA00023316"/>
    </source>
</evidence>
<dbReference type="InterPro" id="IPR003770">
    <property type="entry name" value="MLTG-like"/>
</dbReference>
<evidence type="ECO:0000313" key="10">
    <source>
        <dbReference type="Proteomes" id="UP000722125"/>
    </source>
</evidence>
<feature type="compositionally biased region" description="Basic and acidic residues" evidence="8">
    <location>
        <begin position="1"/>
        <end position="10"/>
    </location>
</feature>
<comment type="similarity">
    <text evidence="7">Belongs to the transglycosylase MltG family.</text>
</comment>
<evidence type="ECO:0000313" key="9">
    <source>
        <dbReference type="EMBL" id="MBT0995028.1"/>
    </source>
</evidence>
<dbReference type="HAMAP" id="MF_02065">
    <property type="entry name" value="MltG"/>
    <property type="match status" value="1"/>
</dbReference>
<feature type="site" description="Important for catalytic activity" evidence="7">
    <location>
        <position position="267"/>
    </location>
</feature>
<evidence type="ECO:0000256" key="7">
    <source>
        <dbReference type="HAMAP-Rule" id="MF_02065"/>
    </source>
</evidence>
<keyword evidence="3 7" id="KW-1133">Transmembrane helix</keyword>
<evidence type="ECO:0000256" key="3">
    <source>
        <dbReference type="ARBA" id="ARBA00022989"/>
    </source>
</evidence>
<keyword evidence="10" id="KW-1185">Reference proteome</keyword>
<reference evidence="9 10" key="1">
    <citation type="submission" date="2021-05" db="EMBL/GenBank/DDBJ databases">
        <title>Description of Cellulomonas sp. DKR-3 sp. nov.</title>
        <authorList>
            <person name="Dahal R.H."/>
            <person name="Chaudhary D.K."/>
        </authorList>
    </citation>
    <scope>NUCLEOTIDE SEQUENCE [LARGE SCALE GENOMIC DNA]</scope>
    <source>
        <strain evidence="9 10">DKR-3</strain>
    </source>
</reference>
<comment type="subcellular location">
    <subcellularLocation>
        <location evidence="7">Cell membrane</location>
        <topology evidence="7">Single-pass membrane protein</topology>
    </subcellularLocation>
</comment>
<name>A0ABS5U0U4_9CELL</name>
<keyword evidence="6 7" id="KW-0961">Cell wall biogenesis/degradation</keyword>
<dbReference type="PANTHER" id="PTHR30518">
    <property type="entry name" value="ENDOLYTIC MUREIN TRANSGLYCOSYLASE"/>
    <property type="match status" value="1"/>
</dbReference>
<keyword evidence="2 7" id="KW-0812">Transmembrane</keyword>
<dbReference type="NCBIfam" id="TIGR00247">
    <property type="entry name" value="endolytic transglycosylase MltG"/>
    <property type="match status" value="1"/>
</dbReference>
<comment type="function">
    <text evidence="7">Functions as a peptidoglycan terminase that cleaves nascent peptidoglycan strands endolytically to terminate their elongation.</text>
</comment>
<proteinExistence type="inferred from homology"/>
<feature type="region of interest" description="Disordered" evidence="8">
    <location>
        <begin position="72"/>
        <end position="91"/>
    </location>
</feature>
<evidence type="ECO:0000256" key="4">
    <source>
        <dbReference type="ARBA" id="ARBA00023136"/>
    </source>
</evidence>
<evidence type="ECO:0000256" key="1">
    <source>
        <dbReference type="ARBA" id="ARBA00022475"/>
    </source>
</evidence>
<feature type="region of interest" description="Disordered" evidence="8">
    <location>
        <begin position="1"/>
        <end position="34"/>
    </location>
</feature>
<evidence type="ECO:0000256" key="2">
    <source>
        <dbReference type="ARBA" id="ARBA00022692"/>
    </source>
</evidence>
<dbReference type="Pfam" id="PF02618">
    <property type="entry name" value="YceG"/>
    <property type="match status" value="1"/>
</dbReference>